<dbReference type="GO" id="GO:0003700">
    <property type="term" value="F:DNA-binding transcription factor activity"/>
    <property type="evidence" value="ECO:0007669"/>
    <property type="project" value="InterPro"/>
</dbReference>
<dbReference type="CDD" id="cd00018">
    <property type="entry name" value="AP2"/>
    <property type="match status" value="1"/>
</dbReference>
<dbReference type="SMART" id="SM00380">
    <property type="entry name" value="AP2"/>
    <property type="match status" value="1"/>
</dbReference>
<dbReference type="EMBL" id="JAJJMA010301005">
    <property type="protein sequence ID" value="MCL7048110.1"/>
    <property type="molecule type" value="Genomic_DNA"/>
</dbReference>
<proteinExistence type="predicted"/>
<evidence type="ECO:0000256" key="4">
    <source>
        <dbReference type="ARBA" id="ARBA00023125"/>
    </source>
</evidence>
<evidence type="ECO:0000256" key="1">
    <source>
        <dbReference type="ARBA" id="ARBA00004123"/>
    </source>
</evidence>
<keyword evidence="6" id="KW-0804">Transcription</keyword>
<name>A0AA41VV59_PAPNU</name>
<dbReference type="GO" id="GO:0000976">
    <property type="term" value="F:transcription cis-regulatory region binding"/>
    <property type="evidence" value="ECO:0007669"/>
    <property type="project" value="UniProtKB-ARBA"/>
</dbReference>
<comment type="caution">
    <text evidence="10">The sequence shown here is derived from an EMBL/GenBank/DDBJ whole genome shotgun (WGS) entry which is preliminary data.</text>
</comment>
<protein>
    <recommendedName>
        <fullName evidence="9">AP2/ERF domain-containing protein</fullName>
    </recommendedName>
</protein>
<feature type="domain" description="AP2/ERF" evidence="9">
    <location>
        <begin position="62"/>
        <end position="120"/>
    </location>
</feature>
<evidence type="ECO:0000256" key="2">
    <source>
        <dbReference type="ARBA" id="ARBA00022745"/>
    </source>
</evidence>
<dbReference type="FunFam" id="3.30.730.10:FF:000001">
    <property type="entry name" value="Ethylene-responsive transcription factor 2"/>
    <property type="match status" value="1"/>
</dbReference>
<dbReference type="InterPro" id="IPR016177">
    <property type="entry name" value="DNA-bd_dom_sf"/>
</dbReference>
<keyword evidence="2" id="KW-0936">Ethylene signaling pathway</keyword>
<dbReference type="Pfam" id="PF00847">
    <property type="entry name" value="AP2"/>
    <property type="match status" value="1"/>
</dbReference>
<dbReference type="GO" id="GO:0009873">
    <property type="term" value="P:ethylene-activated signaling pathway"/>
    <property type="evidence" value="ECO:0007669"/>
    <property type="project" value="UniProtKB-KW"/>
</dbReference>
<gene>
    <name evidence="10" type="ORF">MKW94_013609</name>
</gene>
<dbReference type="Proteomes" id="UP001177140">
    <property type="component" value="Unassembled WGS sequence"/>
</dbReference>
<evidence type="ECO:0000256" key="5">
    <source>
        <dbReference type="ARBA" id="ARBA00023159"/>
    </source>
</evidence>
<keyword evidence="7" id="KW-0539">Nucleus</keyword>
<sequence>MDMSRNNRDTSTNDQIKKHLFDDLNLIDQPKSQDTIATSSSSNQNKQESNTKVSKNLGEWRHYRGVRRRPWGKFVAEIRDSNKNGCRIWLGTFDTDIDAAKAYDSAVFQFRGSKASLNFPLEA</sequence>
<dbReference type="InterPro" id="IPR001471">
    <property type="entry name" value="AP2/ERF_dom"/>
</dbReference>
<evidence type="ECO:0000313" key="11">
    <source>
        <dbReference type="Proteomes" id="UP001177140"/>
    </source>
</evidence>
<organism evidence="10 11">
    <name type="scientific">Papaver nudicaule</name>
    <name type="common">Iceland poppy</name>
    <dbReference type="NCBI Taxonomy" id="74823"/>
    <lineage>
        <taxon>Eukaryota</taxon>
        <taxon>Viridiplantae</taxon>
        <taxon>Streptophyta</taxon>
        <taxon>Embryophyta</taxon>
        <taxon>Tracheophyta</taxon>
        <taxon>Spermatophyta</taxon>
        <taxon>Magnoliopsida</taxon>
        <taxon>Ranunculales</taxon>
        <taxon>Papaveraceae</taxon>
        <taxon>Papaveroideae</taxon>
        <taxon>Papaver</taxon>
    </lineage>
</organism>
<evidence type="ECO:0000256" key="6">
    <source>
        <dbReference type="ARBA" id="ARBA00023163"/>
    </source>
</evidence>
<dbReference type="AlphaFoldDB" id="A0AA41VV59"/>
<evidence type="ECO:0000259" key="9">
    <source>
        <dbReference type="PROSITE" id="PS51032"/>
    </source>
</evidence>
<dbReference type="InterPro" id="IPR044808">
    <property type="entry name" value="ERF_plant"/>
</dbReference>
<reference evidence="10" key="1">
    <citation type="submission" date="2022-03" db="EMBL/GenBank/DDBJ databases">
        <title>A functionally conserved STORR gene fusion in Papaver species that diverged 16.8 million years ago.</title>
        <authorList>
            <person name="Catania T."/>
        </authorList>
    </citation>
    <scope>NUCLEOTIDE SEQUENCE</scope>
    <source>
        <strain evidence="10">S-191538</strain>
    </source>
</reference>
<evidence type="ECO:0000256" key="3">
    <source>
        <dbReference type="ARBA" id="ARBA00023015"/>
    </source>
</evidence>
<dbReference type="PRINTS" id="PR00367">
    <property type="entry name" value="ETHRSPELEMNT"/>
</dbReference>
<feature type="compositionally biased region" description="Low complexity" evidence="8">
    <location>
        <begin position="38"/>
        <end position="52"/>
    </location>
</feature>
<feature type="region of interest" description="Disordered" evidence="8">
    <location>
        <begin position="32"/>
        <end position="56"/>
    </location>
</feature>
<keyword evidence="3" id="KW-0805">Transcription regulation</keyword>
<dbReference type="GO" id="GO:0006950">
    <property type="term" value="P:response to stress"/>
    <property type="evidence" value="ECO:0007669"/>
    <property type="project" value="UniProtKB-ARBA"/>
</dbReference>
<comment type="subcellular location">
    <subcellularLocation>
        <location evidence="1">Nucleus</location>
    </subcellularLocation>
</comment>
<evidence type="ECO:0000313" key="10">
    <source>
        <dbReference type="EMBL" id="MCL7048110.1"/>
    </source>
</evidence>
<dbReference type="PROSITE" id="PS51032">
    <property type="entry name" value="AP2_ERF"/>
    <property type="match status" value="1"/>
</dbReference>
<dbReference type="SUPFAM" id="SSF54171">
    <property type="entry name" value="DNA-binding domain"/>
    <property type="match status" value="1"/>
</dbReference>
<evidence type="ECO:0000256" key="7">
    <source>
        <dbReference type="ARBA" id="ARBA00023242"/>
    </source>
</evidence>
<keyword evidence="4" id="KW-0238">DNA-binding</keyword>
<keyword evidence="11" id="KW-1185">Reference proteome</keyword>
<dbReference type="Gene3D" id="3.30.730.10">
    <property type="entry name" value="AP2/ERF domain"/>
    <property type="match status" value="1"/>
</dbReference>
<evidence type="ECO:0000256" key="8">
    <source>
        <dbReference type="SAM" id="MobiDB-lite"/>
    </source>
</evidence>
<dbReference type="PANTHER" id="PTHR31190:SF499">
    <property type="entry name" value="ETHYLENE-RESPONSIVE TRANSCRIPTION FACTOR ERF105"/>
    <property type="match status" value="1"/>
</dbReference>
<dbReference type="PANTHER" id="PTHR31190">
    <property type="entry name" value="DNA-BINDING DOMAIN"/>
    <property type="match status" value="1"/>
</dbReference>
<dbReference type="GO" id="GO:0005634">
    <property type="term" value="C:nucleus"/>
    <property type="evidence" value="ECO:0007669"/>
    <property type="project" value="UniProtKB-SubCell"/>
</dbReference>
<accession>A0AA41VV59</accession>
<keyword evidence="5" id="KW-0010">Activator</keyword>
<dbReference type="InterPro" id="IPR036955">
    <property type="entry name" value="AP2/ERF_dom_sf"/>
</dbReference>
<dbReference type="PIRSF" id="PIRSF038123">
    <property type="entry name" value="PTI6"/>
    <property type="match status" value="1"/>
</dbReference>